<evidence type="ECO:0000313" key="3">
    <source>
        <dbReference type="Proteomes" id="UP000288291"/>
    </source>
</evidence>
<dbReference type="EMBL" id="RXIA01000001">
    <property type="protein sequence ID" value="RVU71717.1"/>
    <property type="molecule type" value="Genomic_DNA"/>
</dbReference>
<keyword evidence="1" id="KW-0812">Transmembrane</keyword>
<gene>
    <name evidence="2" type="ORF">EJK17_00110</name>
</gene>
<proteinExistence type="predicted"/>
<evidence type="ECO:0000256" key="1">
    <source>
        <dbReference type="SAM" id="Phobius"/>
    </source>
</evidence>
<dbReference type="RefSeq" id="WP_103661212.1">
    <property type="nucleotide sequence ID" value="NZ_ML136871.1"/>
</dbReference>
<dbReference type="Proteomes" id="UP000288291">
    <property type="component" value="Unassembled WGS sequence"/>
</dbReference>
<evidence type="ECO:0000313" key="2">
    <source>
        <dbReference type="EMBL" id="RVU71717.1"/>
    </source>
</evidence>
<organism evidence="2 3">
    <name type="scientific">Lactobacillus xujianguonis</name>
    <dbReference type="NCBI Taxonomy" id="2495899"/>
    <lineage>
        <taxon>Bacteria</taxon>
        <taxon>Bacillati</taxon>
        <taxon>Bacillota</taxon>
        <taxon>Bacilli</taxon>
        <taxon>Lactobacillales</taxon>
        <taxon>Lactobacillaceae</taxon>
        <taxon>Lactobacillus</taxon>
    </lineage>
</organism>
<protein>
    <submittedName>
        <fullName evidence="2">Uncharacterized protein</fullName>
    </submittedName>
</protein>
<comment type="caution">
    <text evidence="2">The sequence shown here is derived from an EMBL/GenBank/DDBJ whole genome shotgun (WGS) entry which is preliminary data.</text>
</comment>
<keyword evidence="1" id="KW-1133">Transmembrane helix</keyword>
<keyword evidence="1" id="KW-0472">Membrane</keyword>
<feature type="transmembrane region" description="Helical" evidence="1">
    <location>
        <begin position="79"/>
        <end position="101"/>
    </location>
</feature>
<feature type="transmembrane region" description="Helical" evidence="1">
    <location>
        <begin position="37"/>
        <end position="58"/>
    </location>
</feature>
<dbReference type="AlphaFoldDB" id="A0A437SY27"/>
<reference evidence="2 3" key="1">
    <citation type="submission" date="2018-12" db="EMBL/GenBank/DDBJ databases">
        <authorList>
            <person name="Meng J."/>
        </authorList>
    </citation>
    <scope>NUCLEOTIDE SEQUENCE [LARGE SCALE GENOMIC DNA]</scope>
    <source>
        <strain evidence="2 3">HT111-2</strain>
    </source>
</reference>
<keyword evidence="3" id="KW-1185">Reference proteome</keyword>
<feature type="transmembrane region" description="Helical" evidence="1">
    <location>
        <begin position="121"/>
        <end position="143"/>
    </location>
</feature>
<sequence>MLIFLVALTRLKIKNPLIETLNAWGFWPGDVHDSGAVLFKVLFLLLLAVFVYVMVSFVDFLSKALVDALSVKNTVWIRLLVMAIIAIVIVYFGSMIAGHMTNFLNAHMAHQMKGQVYNDPIWMIDLELLIADLIIGVVNLWLFNKFVEAQINNKWKKDFLTK</sequence>
<accession>A0A437SY27</accession>
<name>A0A437SY27_9LACO</name>